<dbReference type="InterPro" id="IPR003661">
    <property type="entry name" value="HisK_dim/P_dom"/>
</dbReference>
<feature type="modified residue" description="4-aspartylphosphate" evidence="7">
    <location>
        <position position="815"/>
    </location>
</feature>
<evidence type="ECO:0000313" key="12">
    <source>
        <dbReference type="EMBL" id="RFM26524.1"/>
    </source>
</evidence>
<dbReference type="InterPro" id="IPR001789">
    <property type="entry name" value="Sig_transdc_resp-reg_receiver"/>
</dbReference>
<dbReference type="SMART" id="SM00448">
    <property type="entry name" value="REC"/>
    <property type="match status" value="2"/>
</dbReference>
<evidence type="ECO:0000256" key="2">
    <source>
        <dbReference type="ARBA" id="ARBA00012438"/>
    </source>
</evidence>
<evidence type="ECO:0000256" key="7">
    <source>
        <dbReference type="PROSITE-ProRule" id="PRU00169"/>
    </source>
</evidence>
<dbReference type="InterPro" id="IPR036890">
    <property type="entry name" value="HATPase_C_sf"/>
</dbReference>
<keyword evidence="5" id="KW-0418">Kinase</keyword>
<dbReference type="CDD" id="cd17546">
    <property type="entry name" value="REC_hyHK_CKI1_RcsC-like"/>
    <property type="match status" value="1"/>
</dbReference>
<dbReference type="SMART" id="SM00388">
    <property type="entry name" value="HisKA"/>
    <property type="match status" value="1"/>
</dbReference>
<feature type="domain" description="Response regulatory" evidence="11">
    <location>
        <begin position="1034"/>
        <end position="1151"/>
    </location>
</feature>
<dbReference type="PROSITE" id="PS50109">
    <property type="entry name" value="HIS_KIN"/>
    <property type="match status" value="1"/>
</dbReference>
<comment type="catalytic activity">
    <reaction evidence="1">
        <text>ATP + protein L-histidine = ADP + protein N-phospho-L-histidine.</text>
        <dbReference type="EC" id="2.7.13.3"/>
    </reaction>
</comment>
<dbReference type="Pfam" id="PF13185">
    <property type="entry name" value="GAF_2"/>
    <property type="match status" value="1"/>
</dbReference>
<keyword evidence="6" id="KW-0902">Two-component regulatory system</keyword>
<dbReference type="CDD" id="cd00082">
    <property type="entry name" value="HisKA"/>
    <property type="match status" value="1"/>
</dbReference>
<dbReference type="PRINTS" id="PR00344">
    <property type="entry name" value="BCTRLSENSOR"/>
</dbReference>
<feature type="coiled-coil region" evidence="8">
    <location>
        <begin position="391"/>
        <end position="467"/>
    </location>
</feature>
<organism evidence="12 13">
    <name type="scientific">Deminuibacter soli</name>
    <dbReference type="NCBI Taxonomy" id="2291815"/>
    <lineage>
        <taxon>Bacteria</taxon>
        <taxon>Pseudomonadati</taxon>
        <taxon>Bacteroidota</taxon>
        <taxon>Chitinophagia</taxon>
        <taxon>Chitinophagales</taxon>
        <taxon>Chitinophagaceae</taxon>
        <taxon>Deminuibacter</taxon>
    </lineage>
</organism>
<dbReference type="Pfam" id="PF05227">
    <property type="entry name" value="CHASE3"/>
    <property type="match status" value="1"/>
</dbReference>
<dbReference type="FunFam" id="3.30.565.10:FF:000010">
    <property type="entry name" value="Sensor histidine kinase RcsC"/>
    <property type="match status" value="1"/>
</dbReference>
<dbReference type="PANTHER" id="PTHR45339">
    <property type="entry name" value="HYBRID SIGNAL TRANSDUCTION HISTIDINE KINASE J"/>
    <property type="match status" value="1"/>
</dbReference>
<dbReference type="Gene3D" id="3.30.450.40">
    <property type="match status" value="1"/>
</dbReference>
<evidence type="ECO:0000313" key="13">
    <source>
        <dbReference type="Proteomes" id="UP000261284"/>
    </source>
</evidence>
<dbReference type="SMART" id="SM00387">
    <property type="entry name" value="HATPase_c"/>
    <property type="match status" value="1"/>
</dbReference>
<dbReference type="AlphaFoldDB" id="A0A3E1NFE5"/>
<dbReference type="EMBL" id="QTJU01000009">
    <property type="protein sequence ID" value="RFM26524.1"/>
    <property type="molecule type" value="Genomic_DNA"/>
</dbReference>
<accession>A0A3E1NFE5</accession>
<dbReference type="Pfam" id="PF00072">
    <property type="entry name" value="Response_reg"/>
    <property type="match status" value="2"/>
</dbReference>
<dbReference type="InterPro" id="IPR011006">
    <property type="entry name" value="CheY-like_superfamily"/>
</dbReference>
<dbReference type="Pfam" id="PF00512">
    <property type="entry name" value="HisKA"/>
    <property type="match status" value="1"/>
</dbReference>
<dbReference type="InterPro" id="IPR003018">
    <property type="entry name" value="GAF"/>
</dbReference>
<comment type="caution">
    <text evidence="12">The sequence shown here is derived from an EMBL/GenBank/DDBJ whole genome shotgun (WGS) entry which is preliminary data.</text>
</comment>
<dbReference type="Proteomes" id="UP000261284">
    <property type="component" value="Unassembled WGS sequence"/>
</dbReference>
<feature type="modified residue" description="4-aspartylphosphate" evidence="7">
    <location>
        <position position="1084"/>
    </location>
</feature>
<dbReference type="Gene3D" id="3.40.50.2300">
    <property type="match status" value="3"/>
</dbReference>
<feature type="transmembrane region" description="Helical" evidence="9">
    <location>
        <begin position="182"/>
        <end position="203"/>
    </location>
</feature>
<dbReference type="SUPFAM" id="SSF55781">
    <property type="entry name" value="GAF domain-like"/>
    <property type="match status" value="1"/>
</dbReference>
<evidence type="ECO:0000256" key="6">
    <source>
        <dbReference type="ARBA" id="ARBA00023012"/>
    </source>
</evidence>
<dbReference type="Gene3D" id="1.10.287.130">
    <property type="match status" value="1"/>
</dbReference>
<dbReference type="InterPro" id="IPR003594">
    <property type="entry name" value="HATPase_dom"/>
</dbReference>
<dbReference type="InterPro" id="IPR029016">
    <property type="entry name" value="GAF-like_dom_sf"/>
</dbReference>
<gene>
    <name evidence="12" type="ORF">DXN05_20105</name>
</gene>
<feature type="transmembrane region" description="Helical" evidence="9">
    <location>
        <begin position="12"/>
        <end position="32"/>
    </location>
</feature>
<feature type="domain" description="Response regulatory" evidence="11">
    <location>
        <begin position="766"/>
        <end position="878"/>
    </location>
</feature>
<dbReference type="CDD" id="cd16922">
    <property type="entry name" value="HATPase_EvgS-ArcB-TorS-like"/>
    <property type="match status" value="1"/>
</dbReference>
<keyword evidence="9" id="KW-0472">Membrane</keyword>
<dbReference type="InterPro" id="IPR004358">
    <property type="entry name" value="Sig_transdc_His_kin-like_C"/>
</dbReference>
<feature type="domain" description="Histidine kinase" evidence="10">
    <location>
        <begin position="484"/>
        <end position="718"/>
    </location>
</feature>
<evidence type="ECO:0000259" key="10">
    <source>
        <dbReference type="PROSITE" id="PS50109"/>
    </source>
</evidence>
<dbReference type="SUPFAM" id="SSF52172">
    <property type="entry name" value="CheY-like"/>
    <property type="match status" value="3"/>
</dbReference>
<dbReference type="SMART" id="SM00065">
    <property type="entry name" value="GAF"/>
    <property type="match status" value="1"/>
</dbReference>
<protein>
    <recommendedName>
        <fullName evidence="2">histidine kinase</fullName>
        <ecNumber evidence="2">2.7.13.3</ecNumber>
    </recommendedName>
</protein>
<dbReference type="GO" id="GO:0000155">
    <property type="term" value="F:phosphorelay sensor kinase activity"/>
    <property type="evidence" value="ECO:0007669"/>
    <property type="project" value="InterPro"/>
</dbReference>
<dbReference type="PANTHER" id="PTHR45339:SF1">
    <property type="entry name" value="HYBRID SIGNAL TRANSDUCTION HISTIDINE KINASE J"/>
    <property type="match status" value="1"/>
</dbReference>
<keyword evidence="8" id="KW-0175">Coiled coil</keyword>
<keyword evidence="3 7" id="KW-0597">Phosphoprotein</keyword>
<evidence type="ECO:0000259" key="11">
    <source>
        <dbReference type="PROSITE" id="PS50110"/>
    </source>
</evidence>
<evidence type="ECO:0000256" key="8">
    <source>
        <dbReference type="SAM" id="Coils"/>
    </source>
</evidence>
<keyword evidence="13" id="KW-1185">Reference proteome</keyword>
<keyword evidence="4" id="KW-0808">Transferase</keyword>
<sequence>MKQSIPFRLYGGLIIAVLLVLMVGGVAMTALWRQTDEASWVEHTYRVKEQLRDTRFVLGQMRTGRRDYWVTGDDKYLTGYVKGQSLLLPAIEALKKEIADNPVQLENVNNMETAASNLLRFWQTDGVLQKTDDHDKVKTVIDKEESLLTALYGLFDKAKAEEDRLLVIRLKNKSDFNNQTKAILVGGIVILLMVVLLLINAILTTLKSRYKANLRLQETLGETEKLNAVAEEKNWQLQGVALVNDSMRGDTTTEKLSQDVLQAVVNYLQLPAGVMYVMNEDATKLEQCAAVGASAESVKTFTPGDGIVGRAAEQKEVLVIRDVPAHYWKVASALGEMSGHGEIVCVPLWMDGESKGVMELGRFSPFTEAQLNFLGTISNNISIGLNALQSREKIDNLLVKVQEHREALEHQQEELRQTNEELTRQTEILQSSEEELRVQEEELRQINAELEEKNEAVEVARQALMLKAEELQVTGKYKSEFLANMSHELRTPLNSILILAKLLSENKAGNLNDKQVEYSNVIHKSGSDLLKLINDILDLSKIEAGKIEFNFEEVPVKDIERDIQQLFSVVAEEKEVVFKTVVDATATPAIFTDKQRLEQVLKNLLSNAFKFTPKGGHITLSVAIAGDNQYFTKGSLVNAGDIVAFSVTDSGIGIARDKQQLIFEAFQQADGSTNRKYGGTGLGLSISKELVKQLGGEIQVTSAEGQGSTFTVYLPLKAGARAVQPGSIAPLPAQAEKTLAAVEAGQIVQQTRVPDDRHALQPHDKVMLIIEDDEQFARIIQDFSRGKNYKTIVALQGDEGLFYARKYRPTAIMLDMQLPVIDGWNLLKVLKADEVLRKIPVHIISAADESKLSSNGALAYLKKPVEKEYLEKAFDVIGSYLSSKVKKLLILSGDYIKDDNLRKLVDERHFDVECVYAANVAEALQAAEKTKFDCIIADIGKDIQQGLKDLERLQPKVEKDAIPVIIYLDKDISPTDEMKLKKVANVVIRESSYSKDRLLDEMELFLYKVQEADDQPAAKQNITLADNNILKGKKVLLVDDDMRNVFALSTALEEQQMDVITASDGKEALDILRGNEQINIVLMDIMMPEMDGYEATRRLRADLNLTKLPVIALTAKAMTGDREKTIEAGASDYITKPVDLNRLLSLMRVWLTQ</sequence>
<keyword evidence="9" id="KW-0812">Transmembrane</keyword>
<dbReference type="SUPFAM" id="SSF55874">
    <property type="entry name" value="ATPase domain of HSP90 chaperone/DNA topoisomerase II/histidine kinase"/>
    <property type="match status" value="1"/>
</dbReference>
<evidence type="ECO:0000256" key="3">
    <source>
        <dbReference type="ARBA" id="ARBA00022553"/>
    </source>
</evidence>
<dbReference type="OrthoDB" id="9811889at2"/>
<evidence type="ECO:0000256" key="9">
    <source>
        <dbReference type="SAM" id="Phobius"/>
    </source>
</evidence>
<keyword evidence="9" id="KW-1133">Transmembrane helix</keyword>
<name>A0A3E1NFE5_9BACT</name>
<dbReference type="EC" id="2.7.13.3" evidence="2"/>
<dbReference type="InterPro" id="IPR036097">
    <property type="entry name" value="HisK_dim/P_sf"/>
</dbReference>
<dbReference type="InterPro" id="IPR007891">
    <property type="entry name" value="CHASE3"/>
</dbReference>
<evidence type="ECO:0000256" key="4">
    <source>
        <dbReference type="ARBA" id="ARBA00022679"/>
    </source>
</evidence>
<evidence type="ECO:0000256" key="1">
    <source>
        <dbReference type="ARBA" id="ARBA00000085"/>
    </source>
</evidence>
<dbReference type="RefSeq" id="WP_116849078.1">
    <property type="nucleotide sequence ID" value="NZ_QTJU01000009.1"/>
</dbReference>
<evidence type="ECO:0000256" key="5">
    <source>
        <dbReference type="ARBA" id="ARBA00022777"/>
    </source>
</evidence>
<proteinExistence type="predicted"/>
<dbReference type="PROSITE" id="PS50110">
    <property type="entry name" value="RESPONSE_REGULATORY"/>
    <property type="match status" value="2"/>
</dbReference>
<dbReference type="Pfam" id="PF02518">
    <property type="entry name" value="HATPase_c"/>
    <property type="match status" value="1"/>
</dbReference>
<dbReference type="Gene3D" id="3.30.565.10">
    <property type="entry name" value="Histidine kinase-like ATPase, C-terminal domain"/>
    <property type="match status" value="1"/>
</dbReference>
<dbReference type="SUPFAM" id="SSF47384">
    <property type="entry name" value="Homodimeric domain of signal transducing histidine kinase"/>
    <property type="match status" value="1"/>
</dbReference>
<reference evidence="12 13" key="1">
    <citation type="submission" date="2018-08" db="EMBL/GenBank/DDBJ databases">
        <title>Chitinophagaceae sp. K23C18032701, a novel bacterium isolated from forest soil.</title>
        <authorList>
            <person name="Wang C."/>
        </authorList>
    </citation>
    <scope>NUCLEOTIDE SEQUENCE [LARGE SCALE GENOMIC DNA]</scope>
    <source>
        <strain evidence="12 13">K23C18032701</strain>
    </source>
</reference>
<dbReference type="InterPro" id="IPR005467">
    <property type="entry name" value="His_kinase_dom"/>
</dbReference>